<dbReference type="Gene3D" id="3.30.429.10">
    <property type="entry name" value="Macrophage Migration Inhibitory Factor"/>
    <property type="match status" value="1"/>
</dbReference>
<evidence type="ECO:0000313" key="2">
    <source>
        <dbReference type="Proteomes" id="UP000682202"/>
    </source>
</evidence>
<organism evidence="1 2">
    <name type="scientific">Mycobacterium spongiae</name>
    <dbReference type="NCBI Taxonomy" id="886343"/>
    <lineage>
        <taxon>Bacteria</taxon>
        <taxon>Bacillati</taxon>
        <taxon>Actinomycetota</taxon>
        <taxon>Actinomycetes</taxon>
        <taxon>Mycobacteriales</taxon>
        <taxon>Mycobacteriaceae</taxon>
        <taxon>Mycobacterium</taxon>
    </lineage>
</organism>
<accession>A0A975JVH8</accession>
<keyword evidence="2" id="KW-1185">Reference proteome</keyword>
<sequence>MPLYTVSTRRPLPLDVRESVAMMITDVHCEHTGAPRTFVNVYYSHNVPLRPGIELDVFGSVRGGRTLQTNDNVEDDMVDQLAKLTGIAPSRIDFSIFPVPASWIMEGGVVLPEPGEEDSWLKEHGHAAK</sequence>
<gene>
    <name evidence="1" type="ORF">F6B93_02460</name>
</gene>
<reference evidence="1" key="1">
    <citation type="submission" date="2019-12" db="EMBL/GenBank/DDBJ databases">
        <title>Mycobacterium spongiae sp. nov.</title>
        <authorList>
            <person name="Stinear T."/>
        </authorList>
    </citation>
    <scope>NUCLEOTIDE SEQUENCE</scope>
    <source>
        <strain evidence="1">FSD4b-SM</strain>
    </source>
</reference>
<dbReference type="EMBL" id="CP046600">
    <property type="protein sequence ID" value="QUR66095.1"/>
    <property type="molecule type" value="Genomic_DNA"/>
</dbReference>
<dbReference type="RefSeq" id="WP_211697572.1">
    <property type="nucleotide sequence ID" value="NZ_CP046600.1"/>
</dbReference>
<name>A0A975JVH8_9MYCO</name>
<dbReference type="SUPFAM" id="SSF55331">
    <property type="entry name" value="Tautomerase/MIF"/>
    <property type="match status" value="1"/>
</dbReference>
<proteinExistence type="predicted"/>
<dbReference type="KEGG" id="mspg:F6B93_02460"/>
<dbReference type="AlphaFoldDB" id="A0A975JVH8"/>
<evidence type="ECO:0000313" key="1">
    <source>
        <dbReference type="EMBL" id="QUR66095.1"/>
    </source>
</evidence>
<dbReference type="InterPro" id="IPR014347">
    <property type="entry name" value="Tautomerase/MIF_sf"/>
</dbReference>
<dbReference type="Proteomes" id="UP000682202">
    <property type="component" value="Chromosome"/>
</dbReference>
<protein>
    <submittedName>
        <fullName evidence="1">4-oxalocrotonate tautomerase</fullName>
    </submittedName>
</protein>